<dbReference type="EMBL" id="GGEC01072907">
    <property type="protein sequence ID" value="MBX53391.1"/>
    <property type="molecule type" value="Transcribed_RNA"/>
</dbReference>
<dbReference type="AlphaFoldDB" id="A0A2P2PFC5"/>
<proteinExistence type="predicted"/>
<sequence>MMIISCEGRQKHNQSS</sequence>
<organism evidence="1">
    <name type="scientific">Rhizophora mucronata</name>
    <name type="common">Asiatic mangrove</name>
    <dbReference type="NCBI Taxonomy" id="61149"/>
    <lineage>
        <taxon>Eukaryota</taxon>
        <taxon>Viridiplantae</taxon>
        <taxon>Streptophyta</taxon>
        <taxon>Embryophyta</taxon>
        <taxon>Tracheophyta</taxon>
        <taxon>Spermatophyta</taxon>
        <taxon>Magnoliopsida</taxon>
        <taxon>eudicotyledons</taxon>
        <taxon>Gunneridae</taxon>
        <taxon>Pentapetalae</taxon>
        <taxon>rosids</taxon>
        <taxon>fabids</taxon>
        <taxon>Malpighiales</taxon>
        <taxon>Rhizophoraceae</taxon>
        <taxon>Rhizophora</taxon>
    </lineage>
</organism>
<reference evidence="1" key="1">
    <citation type="submission" date="2018-02" db="EMBL/GenBank/DDBJ databases">
        <title>Rhizophora mucronata_Transcriptome.</title>
        <authorList>
            <person name="Meera S.P."/>
            <person name="Sreeshan A."/>
            <person name="Augustine A."/>
        </authorList>
    </citation>
    <scope>NUCLEOTIDE SEQUENCE</scope>
    <source>
        <tissue evidence="1">Leaf</tissue>
    </source>
</reference>
<protein>
    <submittedName>
        <fullName evidence="1">Uncharacterized protein</fullName>
    </submittedName>
</protein>
<evidence type="ECO:0000313" key="1">
    <source>
        <dbReference type="EMBL" id="MBX53391.1"/>
    </source>
</evidence>
<name>A0A2P2PFC5_RHIMU</name>
<accession>A0A2P2PFC5</accession>